<sequence length="285" mass="31203">MATRTQSPAPRHTEEGGRPPRKQKPVDAIPLWLKIVGVLVAIYLILPTLVVIPMSFSAGATFQFPPDEWSLRWYESFFTDDRWLKALSNSLKVAFSVMVVATLIGTAAAVGLSRTRARWAEAVRSFLMLPLVAPGIVIAVVVYIAYLNWQMVGSFWGYVLIHTAMALPYVLVAVTASLSGFDTNLLRAASSLGASPLRAFWRVQLPLILPGVLSGAVFAFVTSLDEVVVALFIRSPLFETLPVRMFNSVTIEIDPTVAAASSILVVLATLLILTPQLLRLARRKK</sequence>
<feature type="transmembrane region" description="Helical" evidence="8">
    <location>
        <begin position="31"/>
        <end position="56"/>
    </location>
</feature>
<dbReference type="EMBL" id="CP099489">
    <property type="protein sequence ID" value="USQ79022.1"/>
    <property type="molecule type" value="Genomic_DNA"/>
</dbReference>
<evidence type="ECO:0000256" key="1">
    <source>
        <dbReference type="ARBA" id="ARBA00004429"/>
    </source>
</evidence>
<evidence type="ECO:0000256" key="5">
    <source>
        <dbReference type="ARBA" id="ARBA00022692"/>
    </source>
</evidence>
<comment type="subcellular location">
    <subcellularLocation>
        <location evidence="1">Cell inner membrane</location>
        <topology evidence="1">Multi-pass membrane protein</topology>
    </subcellularLocation>
    <subcellularLocation>
        <location evidence="8">Cell membrane</location>
        <topology evidence="8">Multi-pass membrane protein</topology>
    </subcellularLocation>
</comment>
<evidence type="ECO:0000256" key="7">
    <source>
        <dbReference type="ARBA" id="ARBA00023136"/>
    </source>
</evidence>
<feature type="transmembrane region" description="Helical" evidence="8">
    <location>
        <begin position="257"/>
        <end position="278"/>
    </location>
</feature>
<feature type="transmembrane region" description="Helical" evidence="8">
    <location>
        <begin position="155"/>
        <end position="178"/>
    </location>
</feature>
<dbReference type="Proteomes" id="UP001056455">
    <property type="component" value="Chromosome"/>
</dbReference>
<keyword evidence="5 8" id="KW-0812">Transmembrane</keyword>
<evidence type="ECO:0000256" key="2">
    <source>
        <dbReference type="ARBA" id="ARBA00022448"/>
    </source>
</evidence>
<feature type="domain" description="ABC transmembrane type-1" evidence="10">
    <location>
        <begin position="87"/>
        <end position="275"/>
    </location>
</feature>
<dbReference type="PANTHER" id="PTHR43357">
    <property type="entry name" value="INNER MEMBRANE ABC TRANSPORTER PERMEASE PROTEIN YDCV"/>
    <property type="match status" value="1"/>
</dbReference>
<dbReference type="SUPFAM" id="SSF161098">
    <property type="entry name" value="MetI-like"/>
    <property type="match status" value="1"/>
</dbReference>
<evidence type="ECO:0000256" key="9">
    <source>
        <dbReference type="SAM" id="MobiDB-lite"/>
    </source>
</evidence>
<dbReference type="Gene3D" id="1.10.3720.10">
    <property type="entry name" value="MetI-like"/>
    <property type="match status" value="1"/>
</dbReference>
<proteinExistence type="inferred from homology"/>
<evidence type="ECO:0000313" key="11">
    <source>
        <dbReference type="EMBL" id="USQ79022.1"/>
    </source>
</evidence>
<dbReference type="CDD" id="cd06261">
    <property type="entry name" value="TM_PBP2"/>
    <property type="match status" value="1"/>
</dbReference>
<keyword evidence="2 8" id="KW-0813">Transport</keyword>
<keyword evidence="6 8" id="KW-1133">Transmembrane helix</keyword>
<keyword evidence="4" id="KW-0997">Cell inner membrane</keyword>
<protein>
    <submittedName>
        <fullName evidence="11">ABC transporter permease</fullName>
    </submittedName>
</protein>
<evidence type="ECO:0000259" key="10">
    <source>
        <dbReference type="PROSITE" id="PS50928"/>
    </source>
</evidence>
<evidence type="ECO:0000256" key="8">
    <source>
        <dbReference type="RuleBase" id="RU363032"/>
    </source>
</evidence>
<dbReference type="PANTHER" id="PTHR43357:SF4">
    <property type="entry name" value="INNER MEMBRANE ABC TRANSPORTER PERMEASE PROTEIN YDCV"/>
    <property type="match status" value="1"/>
</dbReference>
<organism evidence="11 12">
    <name type="scientific">Ornithinimicrobium faecis</name>
    <dbReference type="NCBI Taxonomy" id="2934158"/>
    <lineage>
        <taxon>Bacteria</taxon>
        <taxon>Bacillati</taxon>
        <taxon>Actinomycetota</taxon>
        <taxon>Actinomycetes</taxon>
        <taxon>Micrococcales</taxon>
        <taxon>Ornithinimicrobiaceae</taxon>
        <taxon>Ornithinimicrobium</taxon>
    </lineage>
</organism>
<feature type="transmembrane region" description="Helical" evidence="8">
    <location>
        <begin position="93"/>
        <end position="113"/>
    </location>
</feature>
<feature type="transmembrane region" description="Helical" evidence="8">
    <location>
        <begin position="125"/>
        <end position="149"/>
    </location>
</feature>
<name>A0ABY4YQZ6_9MICO</name>
<evidence type="ECO:0000256" key="3">
    <source>
        <dbReference type="ARBA" id="ARBA00022475"/>
    </source>
</evidence>
<accession>A0ABY4YQZ6</accession>
<feature type="transmembrane region" description="Helical" evidence="8">
    <location>
        <begin position="199"/>
        <end position="221"/>
    </location>
</feature>
<dbReference type="Pfam" id="PF00528">
    <property type="entry name" value="BPD_transp_1"/>
    <property type="match status" value="1"/>
</dbReference>
<evidence type="ECO:0000256" key="6">
    <source>
        <dbReference type="ARBA" id="ARBA00022989"/>
    </source>
</evidence>
<comment type="similarity">
    <text evidence="8">Belongs to the binding-protein-dependent transport system permease family.</text>
</comment>
<dbReference type="RefSeq" id="WP_252591930.1">
    <property type="nucleotide sequence ID" value="NZ_CP099489.1"/>
</dbReference>
<reference evidence="11" key="1">
    <citation type="submission" date="2022-06" db="EMBL/GenBank/DDBJ databases">
        <title>Ornithinimicrobium HY1793.</title>
        <authorList>
            <person name="Huang Y."/>
        </authorList>
    </citation>
    <scope>NUCLEOTIDE SEQUENCE</scope>
    <source>
        <strain evidence="11">HY1793</strain>
    </source>
</reference>
<gene>
    <name evidence="11" type="ORF">NF556_15525</name>
</gene>
<dbReference type="InterPro" id="IPR000515">
    <property type="entry name" value="MetI-like"/>
</dbReference>
<dbReference type="InterPro" id="IPR035906">
    <property type="entry name" value="MetI-like_sf"/>
</dbReference>
<feature type="region of interest" description="Disordered" evidence="9">
    <location>
        <begin position="1"/>
        <end position="22"/>
    </location>
</feature>
<keyword evidence="3" id="KW-1003">Cell membrane</keyword>
<evidence type="ECO:0000256" key="4">
    <source>
        <dbReference type="ARBA" id="ARBA00022519"/>
    </source>
</evidence>
<evidence type="ECO:0000313" key="12">
    <source>
        <dbReference type="Proteomes" id="UP001056455"/>
    </source>
</evidence>
<keyword evidence="12" id="KW-1185">Reference proteome</keyword>
<keyword evidence="7 8" id="KW-0472">Membrane</keyword>
<dbReference type="PROSITE" id="PS50928">
    <property type="entry name" value="ABC_TM1"/>
    <property type="match status" value="1"/>
</dbReference>